<dbReference type="InterPro" id="IPR050087">
    <property type="entry name" value="AON_synthase_class-II"/>
</dbReference>
<dbReference type="Ensembl" id="ENSMSIT00000032724.1">
    <property type="protein sequence ID" value="ENSMSIP00000025946.1"/>
    <property type="gene ID" value="ENSMSIG00000021878.1"/>
</dbReference>
<keyword evidence="5" id="KW-0012">Acyltransferase</keyword>
<dbReference type="InterPro" id="IPR015422">
    <property type="entry name" value="PyrdxlP-dep_Trfase_small"/>
</dbReference>
<dbReference type="InterPro" id="IPR004839">
    <property type="entry name" value="Aminotransferase_I/II_large"/>
</dbReference>
<comment type="similarity">
    <text evidence="2 6">Belongs to the class-II pyridoxal-phosphate-dependent aminotransferase family.</text>
</comment>
<sequence length="382" mass="41048">MWASFMWHGALSPGRRAHSALAQLRCILDSELEGIRGAGTWKSERVITSRQGPSIRVDGISGGILNFCANNYLGLSSHPAVIQAGLQTLEEFGAGLSSTRFICGTQALLTPEDAVLSDELNHASIIDGIRLCKAHKYRYRHLDMADLEAKLKEAQKHRLRLVATDGAFSMDGDIAPLQDICRLAAQYGALVFVDECHATGFLGPTGRGTDELLGVMDQVTIINSTLGKALGGASGGYTTGPEPLVSLLRQRSRPYLFSNSLPPAVVGCASKALDLLMESNAIVQSMAAKTRRFRSKMEAAGFTVSGADHPICPVMLGDARLSSQMADDMLKKGIFVIGFSYPVVPKGKARIRVQISAVHSEEDIDRCVEAFVEVGRLHGALP</sequence>
<dbReference type="Pfam" id="PF00155">
    <property type="entry name" value="Aminotran_1_2"/>
    <property type="match status" value="1"/>
</dbReference>
<dbReference type="GO" id="GO:0016746">
    <property type="term" value="F:acyltransferase activity"/>
    <property type="evidence" value="ECO:0007669"/>
    <property type="project" value="UniProtKB-KW"/>
</dbReference>
<dbReference type="CDD" id="cd06454">
    <property type="entry name" value="KBL_like"/>
    <property type="match status" value="1"/>
</dbReference>
<proteinExistence type="inferred from homology"/>
<evidence type="ECO:0000256" key="3">
    <source>
        <dbReference type="ARBA" id="ARBA00022679"/>
    </source>
</evidence>
<dbReference type="SUPFAM" id="SSF53383">
    <property type="entry name" value="PLP-dependent transferases"/>
    <property type="match status" value="1"/>
</dbReference>
<evidence type="ECO:0000256" key="1">
    <source>
        <dbReference type="ARBA" id="ARBA00001933"/>
    </source>
</evidence>
<keyword evidence="3" id="KW-0808">Transferase</keyword>
<keyword evidence="9" id="KW-1185">Reference proteome</keyword>
<dbReference type="GO" id="GO:0005739">
    <property type="term" value="C:mitochondrion"/>
    <property type="evidence" value="ECO:0007669"/>
    <property type="project" value="TreeGrafter"/>
</dbReference>
<dbReference type="Proteomes" id="UP000694415">
    <property type="component" value="Unplaced"/>
</dbReference>
<dbReference type="PANTHER" id="PTHR13693:SF102">
    <property type="entry name" value="2-AMINO-3-KETOBUTYRATE COENZYME A LIGASE, MITOCHONDRIAL"/>
    <property type="match status" value="1"/>
</dbReference>
<dbReference type="GeneTree" id="ENSGT00940000155729"/>
<evidence type="ECO:0000259" key="7">
    <source>
        <dbReference type="Pfam" id="PF00155"/>
    </source>
</evidence>
<dbReference type="PANTHER" id="PTHR13693">
    <property type="entry name" value="CLASS II AMINOTRANSFERASE/8-AMINO-7-OXONONANOATE SYNTHASE"/>
    <property type="match status" value="1"/>
</dbReference>
<dbReference type="InterPro" id="IPR001917">
    <property type="entry name" value="Aminotrans_II_pyridoxalP_BS"/>
</dbReference>
<accession>A0A8C6HU35</accession>
<comment type="cofactor">
    <cofactor evidence="1 6">
        <name>pyridoxal 5'-phosphate</name>
        <dbReference type="ChEBI" id="CHEBI:597326"/>
    </cofactor>
</comment>
<evidence type="ECO:0000256" key="4">
    <source>
        <dbReference type="ARBA" id="ARBA00022898"/>
    </source>
</evidence>
<evidence type="ECO:0000313" key="9">
    <source>
        <dbReference type="Proteomes" id="UP000694415"/>
    </source>
</evidence>
<dbReference type="InterPro" id="IPR015424">
    <property type="entry name" value="PyrdxlP-dep_Trfase"/>
</dbReference>
<reference evidence="8" key="2">
    <citation type="submission" date="2025-09" db="UniProtKB">
        <authorList>
            <consortium name="Ensembl"/>
        </authorList>
    </citation>
    <scope>IDENTIFICATION</scope>
</reference>
<dbReference type="InterPro" id="IPR015421">
    <property type="entry name" value="PyrdxlP-dep_Trfase_major"/>
</dbReference>
<dbReference type="PROSITE" id="PS00599">
    <property type="entry name" value="AA_TRANSFER_CLASS_2"/>
    <property type="match status" value="1"/>
</dbReference>
<dbReference type="GO" id="GO:0030170">
    <property type="term" value="F:pyridoxal phosphate binding"/>
    <property type="evidence" value="ECO:0007669"/>
    <property type="project" value="InterPro"/>
</dbReference>
<dbReference type="Gene3D" id="3.40.640.10">
    <property type="entry name" value="Type I PLP-dependent aspartate aminotransferase-like (Major domain)"/>
    <property type="match status" value="1"/>
</dbReference>
<dbReference type="FunFam" id="3.90.1150.10:FF:000004">
    <property type="entry name" value="2-amino-3-ketobutyrate coenzyme A ligase"/>
    <property type="match status" value="1"/>
</dbReference>
<name>A0A8C6HU35_MUSSI</name>
<evidence type="ECO:0000256" key="5">
    <source>
        <dbReference type="ARBA" id="ARBA00023315"/>
    </source>
</evidence>
<dbReference type="AlphaFoldDB" id="A0A8C6HU35"/>
<keyword evidence="4 6" id="KW-0663">Pyridoxal phosphate</keyword>
<evidence type="ECO:0000256" key="6">
    <source>
        <dbReference type="RuleBase" id="RU003693"/>
    </source>
</evidence>
<dbReference type="Gene3D" id="3.90.1150.10">
    <property type="entry name" value="Aspartate Aminotransferase, domain 1"/>
    <property type="match status" value="2"/>
</dbReference>
<protein>
    <submittedName>
        <fullName evidence="8">Glycine C-acetyltransferase (2-amino-3-ketobutyrate-coenzyme A ligase)</fullName>
    </submittedName>
</protein>
<evidence type="ECO:0000313" key="8">
    <source>
        <dbReference type="Ensembl" id="ENSMSIP00000025946.1"/>
    </source>
</evidence>
<feature type="domain" description="Aminotransferase class I/classII large" evidence="7">
    <location>
        <begin position="93"/>
        <end position="371"/>
    </location>
</feature>
<reference evidence="8" key="1">
    <citation type="submission" date="2025-08" db="UniProtKB">
        <authorList>
            <consortium name="Ensembl"/>
        </authorList>
    </citation>
    <scope>IDENTIFICATION</scope>
</reference>
<evidence type="ECO:0000256" key="2">
    <source>
        <dbReference type="ARBA" id="ARBA00008392"/>
    </source>
</evidence>
<organism evidence="8 9">
    <name type="scientific">Mus spicilegus</name>
    <name type="common">Mound-building mouse</name>
    <dbReference type="NCBI Taxonomy" id="10103"/>
    <lineage>
        <taxon>Eukaryota</taxon>
        <taxon>Metazoa</taxon>
        <taxon>Chordata</taxon>
        <taxon>Craniata</taxon>
        <taxon>Vertebrata</taxon>
        <taxon>Euteleostomi</taxon>
        <taxon>Mammalia</taxon>
        <taxon>Eutheria</taxon>
        <taxon>Euarchontoglires</taxon>
        <taxon>Glires</taxon>
        <taxon>Rodentia</taxon>
        <taxon>Myomorpha</taxon>
        <taxon>Muroidea</taxon>
        <taxon>Muridae</taxon>
        <taxon>Murinae</taxon>
        <taxon>Mus</taxon>
        <taxon>Mus</taxon>
    </lineage>
</organism>